<dbReference type="Proteomes" id="UP000887581">
    <property type="component" value="Unplaced"/>
</dbReference>
<dbReference type="InterPro" id="IPR036420">
    <property type="entry name" value="BRCT_dom_sf"/>
</dbReference>
<dbReference type="Pfam" id="PF01834">
    <property type="entry name" value="XRCC1_N"/>
    <property type="match status" value="1"/>
</dbReference>
<evidence type="ECO:0000313" key="3">
    <source>
        <dbReference type="Proteomes" id="UP000887581"/>
    </source>
</evidence>
<dbReference type="SUPFAM" id="SSF52113">
    <property type="entry name" value="BRCT domain"/>
    <property type="match status" value="1"/>
</dbReference>
<name>A0A915Q1E5_9BILA</name>
<evidence type="ECO:0000259" key="2">
    <source>
        <dbReference type="Pfam" id="PF12738"/>
    </source>
</evidence>
<dbReference type="Gene3D" id="3.40.50.10190">
    <property type="entry name" value="BRCT domain"/>
    <property type="match status" value="1"/>
</dbReference>
<keyword evidence="3" id="KW-1185">Reference proteome</keyword>
<dbReference type="Pfam" id="PF12738">
    <property type="entry name" value="PTCB-BRCT"/>
    <property type="match status" value="1"/>
</dbReference>
<reference evidence="4" key="1">
    <citation type="submission" date="2022-11" db="UniProtKB">
        <authorList>
            <consortium name="WormBaseParasite"/>
        </authorList>
    </citation>
    <scope>IDENTIFICATION</scope>
</reference>
<feature type="domain" description="DNA-repair protein Xrcc1 N-terminal" evidence="1">
    <location>
        <begin position="1"/>
        <end position="88"/>
    </location>
</feature>
<evidence type="ECO:0000313" key="4">
    <source>
        <dbReference type="WBParaSite" id="sdigi.contig45.g2818.t1"/>
    </source>
</evidence>
<dbReference type="AlphaFoldDB" id="A0A915Q1E5"/>
<dbReference type="GO" id="GO:0006284">
    <property type="term" value="P:base-excision repair"/>
    <property type="evidence" value="ECO:0007669"/>
    <property type="project" value="TreeGrafter"/>
</dbReference>
<proteinExistence type="predicted"/>
<dbReference type="GO" id="GO:0005634">
    <property type="term" value="C:nucleus"/>
    <property type="evidence" value="ECO:0007669"/>
    <property type="project" value="InterPro"/>
</dbReference>
<dbReference type="PANTHER" id="PTHR11370:SF5">
    <property type="entry name" value="DNA REPAIR PROTEIN XRCC1"/>
    <property type="match status" value="1"/>
</dbReference>
<accession>A0A915Q1E5</accession>
<sequence>MEIARVKLIMSCSGSEPGFEADLLGNSVGGRTKWKGKDANIYQTMIDSASTNVVTLQLEREYVIKSVDVGNEFTSVPKIPLGTRMKTVKNIAEAGVMFKHKEKFKDIHHSKLTKSRSQKAGISCGNSLEHQTISSKAACIESNGIPGQRKQRIVEEETKKGGLRGIRFALSGYQNPQRSVICDKAKEMGDIYEKDWSSRCTHLVCAFGNIPKYRQVVCPSCLPEIGPIFLVTTAVTTLDPLFFVVSRVMTFELVSRAVVLYPTNLPCKLLSGRAVVETLAVLYVMKYHAVQVDECFPRSELIKSRN</sequence>
<dbReference type="GO" id="GO:0003684">
    <property type="term" value="F:damaged DNA binding"/>
    <property type="evidence" value="ECO:0007669"/>
    <property type="project" value="InterPro"/>
</dbReference>
<dbReference type="InterPro" id="IPR002706">
    <property type="entry name" value="Xrcc1_N"/>
</dbReference>
<dbReference type="PANTHER" id="PTHR11370">
    <property type="entry name" value="DNA-REPAIR PROTEIN XRCC1"/>
    <property type="match status" value="1"/>
</dbReference>
<dbReference type="Gene3D" id="2.60.120.260">
    <property type="entry name" value="Galactose-binding domain-like"/>
    <property type="match status" value="1"/>
</dbReference>
<organism evidence="3 4">
    <name type="scientific">Setaria digitata</name>
    <dbReference type="NCBI Taxonomy" id="48799"/>
    <lineage>
        <taxon>Eukaryota</taxon>
        <taxon>Metazoa</taxon>
        <taxon>Ecdysozoa</taxon>
        <taxon>Nematoda</taxon>
        <taxon>Chromadorea</taxon>
        <taxon>Rhabditida</taxon>
        <taxon>Spirurina</taxon>
        <taxon>Spiruromorpha</taxon>
        <taxon>Filarioidea</taxon>
        <taxon>Setariidae</taxon>
        <taxon>Setaria</taxon>
    </lineage>
</organism>
<dbReference type="InterPro" id="IPR001357">
    <property type="entry name" value="BRCT_dom"/>
</dbReference>
<evidence type="ECO:0000259" key="1">
    <source>
        <dbReference type="Pfam" id="PF01834"/>
    </source>
</evidence>
<protein>
    <submittedName>
        <fullName evidence="4">BRCT domain-containing protein</fullName>
    </submittedName>
</protein>
<feature type="domain" description="BRCT" evidence="2">
    <location>
        <begin position="168"/>
        <end position="214"/>
    </location>
</feature>
<dbReference type="GO" id="GO:0000012">
    <property type="term" value="P:single strand break repair"/>
    <property type="evidence" value="ECO:0007669"/>
    <property type="project" value="InterPro"/>
</dbReference>
<dbReference type="WBParaSite" id="sdigi.contig45.g2818.t1">
    <property type="protein sequence ID" value="sdigi.contig45.g2818.t1"/>
    <property type="gene ID" value="sdigi.contig45.g2818"/>
</dbReference>